<evidence type="ECO:0000313" key="3">
    <source>
        <dbReference type="Proteomes" id="UP000321039"/>
    </source>
</evidence>
<accession>A0A5C9A3G4</accession>
<dbReference type="EMBL" id="VRZA01000002">
    <property type="protein sequence ID" value="TXS95308.1"/>
    <property type="molecule type" value="Genomic_DNA"/>
</dbReference>
<dbReference type="AlphaFoldDB" id="A0A5C9A3G4"/>
<protein>
    <submittedName>
        <fullName evidence="2">Uncharacterized protein</fullName>
    </submittedName>
</protein>
<reference evidence="2 3" key="1">
    <citation type="submission" date="2019-08" db="EMBL/GenBank/DDBJ databases">
        <title>Parahaliea maris sp. nov., isolated from the surface seawater.</title>
        <authorList>
            <person name="Liu Y."/>
        </authorList>
    </citation>
    <scope>NUCLEOTIDE SEQUENCE [LARGE SCALE GENOMIC DNA]</scope>
    <source>
        <strain evidence="2 3">HSLHS9</strain>
    </source>
</reference>
<keyword evidence="1" id="KW-0472">Membrane</keyword>
<gene>
    <name evidence="2" type="ORF">FV139_05260</name>
</gene>
<dbReference type="Proteomes" id="UP000321039">
    <property type="component" value="Unassembled WGS sequence"/>
</dbReference>
<name>A0A5C9A3G4_9GAMM</name>
<proteinExistence type="predicted"/>
<evidence type="ECO:0000313" key="2">
    <source>
        <dbReference type="EMBL" id="TXS95308.1"/>
    </source>
</evidence>
<sequence length="89" mass="9726">MTFRQLLGAQLRHTGLFMLTLGLVLTALLLVVGGVEGSISLDIDISRTDGPWLVLGLPLLFTLLALLCSPFAFLLYRGGSRLWTRLVGR</sequence>
<keyword evidence="1" id="KW-1133">Transmembrane helix</keyword>
<keyword evidence="1" id="KW-0812">Transmembrane</keyword>
<feature type="transmembrane region" description="Helical" evidence="1">
    <location>
        <begin position="53"/>
        <end position="76"/>
    </location>
</feature>
<evidence type="ECO:0000256" key="1">
    <source>
        <dbReference type="SAM" id="Phobius"/>
    </source>
</evidence>
<comment type="caution">
    <text evidence="2">The sequence shown here is derived from an EMBL/GenBank/DDBJ whole genome shotgun (WGS) entry which is preliminary data.</text>
</comment>
<organism evidence="2 3">
    <name type="scientific">Parahaliea maris</name>
    <dbReference type="NCBI Taxonomy" id="2716870"/>
    <lineage>
        <taxon>Bacteria</taxon>
        <taxon>Pseudomonadati</taxon>
        <taxon>Pseudomonadota</taxon>
        <taxon>Gammaproteobacteria</taxon>
        <taxon>Cellvibrionales</taxon>
        <taxon>Halieaceae</taxon>
        <taxon>Parahaliea</taxon>
    </lineage>
</organism>
<dbReference type="RefSeq" id="WP_148067219.1">
    <property type="nucleotide sequence ID" value="NZ_VRZA01000002.1"/>
</dbReference>
<keyword evidence="3" id="KW-1185">Reference proteome</keyword>